<protein>
    <submittedName>
        <fullName evidence="3">Uncharacterized protein</fullName>
    </submittedName>
</protein>
<name>A0A835EN48_9POAL</name>
<feature type="region of interest" description="Disordered" evidence="2">
    <location>
        <begin position="400"/>
        <end position="424"/>
    </location>
</feature>
<dbReference type="GO" id="GO:0005634">
    <property type="term" value="C:nucleus"/>
    <property type="evidence" value="ECO:0007669"/>
    <property type="project" value="TreeGrafter"/>
</dbReference>
<feature type="compositionally biased region" description="Polar residues" evidence="2">
    <location>
        <begin position="407"/>
        <end position="418"/>
    </location>
</feature>
<feature type="compositionally biased region" description="Polar residues" evidence="2">
    <location>
        <begin position="319"/>
        <end position="328"/>
    </location>
</feature>
<reference evidence="3" key="1">
    <citation type="submission" date="2020-07" db="EMBL/GenBank/DDBJ databases">
        <title>Genome sequence and genetic diversity analysis of an under-domesticated orphan crop, white fonio (Digitaria exilis).</title>
        <authorList>
            <person name="Bennetzen J.L."/>
            <person name="Chen S."/>
            <person name="Ma X."/>
            <person name="Wang X."/>
            <person name="Yssel A.E.J."/>
            <person name="Chaluvadi S.R."/>
            <person name="Johnson M."/>
            <person name="Gangashetty P."/>
            <person name="Hamidou F."/>
            <person name="Sanogo M.D."/>
            <person name="Zwaenepoel A."/>
            <person name="Wallace J."/>
            <person name="Van De Peer Y."/>
            <person name="Van Deynze A."/>
        </authorList>
    </citation>
    <scope>NUCLEOTIDE SEQUENCE</scope>
    <source>
        <tissue evidence="3">Leaves</tissue>
    </source>
</reference>
<feature type="compositionally biased region" description="Low complexity" evidence="2">
    <location>
        <begin position="284"/>
        <end position="294"/>
    </location>
</feature>
<keyword evidence="4" id="KW-1185">Reference proteome</keyword>
<dbReference type="EMBL" id="JACEFO010001882">
    <property type="protein sequence ID" value="KAF8696157.1"/>
    <property type="molecule type" value="Genomic_DNA"/>
</dbReference>
<evidence type="ECO:0000313" key="3">
    <source>
        <dbReference type="EMBL" id="KAF8696157.1"/>
    </source>
</evidence>
<feature type="region of interest" description="Disordered" evidence="2">
    <location>
        <begin position="226"/>
        <end position="328"/>
    </location>
</feature>
<dbReference type="Gene3D" id="6.10.140.1430">
    <property type="match status" value="1"/>
</dbReference>
<accession>A0A835EN48</accession>
<feature type="compositionally biased region" description="Basic and acidic residues" evidence="2">
    <location>
        <begin position="255"/>
        <end position="264"/>
    </location>
</feature>
<sequence>MCSARGRVASELNASLYRLGNWEERGSGNAGPKLCPFSPTSAASPTPCMPDTRLHPNFSLTAPVPGTCDLRVQRHKGEDPCRGDEEVEERNPTDTGRRKGQLLPSMEGAAPIMCTHLEARAPHRRVGLSICVRRASSLVVPFFFLPKEGHLEIACHGQRVSSQRGTQGLPMRDTYPPTLCLAAPAYKMLPNPKQLEQYYAGETKARAEVIDELHFSEKTGHVLGVAQEKGREAKDKASGAADHAMGRSQDAMGATRDKAREAADRTMGMGRDAKETTRDKAYQAKDAASDAAGRAMDKGRGAAEATRDKAYQAKDKASDTASDGAQQTGSYLSQTAEVAKQKAAGAAQYAKETVVAGKDKTGAILQQAGETVMSTAVGAKDKVVSTAVGAKDAVVNSLGMAGENKDGTTNAGKDTSTYKPGRDY</sequence>
<evidence type="ECO:0000256" key="1">
    <source>
        <dbReference type="ARBA" id="ARBA00010753"/>
    </source>
</evidence>
<feature type="compositionally biased region" description="Basic and acidic residues" evidence="2">
    <location>
        <begin position="295"/>
        <end position="318"/>
    </location>
</feature>
<feature type="compositionally biased region" description="Basic and acidic residues" evidence="2">
    <location>
        <begin position="228"/>
        <end position="237"/>
    </location>
</feature>
<evidence type="ECO:0000256" key="2">
    <source>
        <dbReference type="SAM" id="MobiDB-lite"/>
    </source>
</evidence>
<evidence type="ECO:0000313" key="4">
    <source>
        <dbReference type="Proteomes" id="UP000636709"/>
    </source>
</evidence>
<dbReference type="PANTHER" id="PTHR47372:SF2">
    <property type="entry name" value="LATE EMBRYOGENESIS ABUNDANT PROTEIN 14"/>
    <property type="match status" value="1"/>
</dbReference>
<feature type="compositionally biased region" description="Basic and acidic residues" evidence="2">
    <location>
        <begin position="271"/>
        <end position="283"/>
    </location>
</feature>
<dbReference type="AlphaFoldDB" id="A0A835EN48"/>
<proteinExistence type="inferred from homology"/>
<gene>
    <name evidence="3" type="ORF">HU200_037052</name>
</gene>
<comment type="similarity">
    <text evidence="1">Belongs to the LEA type 4 family.</text>
</comment>
<comment type="caution">
    <text evidence="3">The sequence shown here is derived from an EMBL/GenBank/DDBJ whole genome shotgun (WGS) entry which is preliminary data.</text>
</comment>
<dbReference type="PANTHER" id="PTHR47372">
    <property type="entry name" value="DAUER UP-REGULATED-RELATED"/>
    <property type="match status" value="1"/>
</dbReference>
<organism evidence="3 4">
    <name type="scientific">Digitaria exilis</name>
    <dbReference type="NCBI Taxonomy" id="1010633"/>
    <lineage>
        <taxon>Eukaryota</taxon>
        <taxon>Viridiplantae</taxon>
        <taxon>Streptophyta</taxon>
        <taxon>Embryophyta</taxon>
        <taxon>Tracheophyta</taxon>
        <taxon>Spermatophyta</taxon>
        <taxon>Magnoliopsida</taxon>
        <taxon>Liliopsida</taxon>
        <taxon>Poales</taxon>
        <taxon>Poaceae</taxon>
        <taxon>PACMAD clade</taxon>
        <taxon>Panicoideae</taxon>
        <taxon>Panicodae</taxon>
        <taxon>Paniceae</taxon>
        <taxon>Anthephorinae</taxon>
        <taxon>Digitaria</taxon>
    </lineage>
</organism>
<dbReference type="OrthoDB" id="2193576at2759"/>
<feature type="region of interest" description="Disordered" evidence="2">
    <location>
        <begin position="75"/>
        <end position="102"/>
    </location>
</feature>
<dbReference type="Proteomes" id="UP000636709">
    <property type="component" value="Unassembled WGS sequence"/>
</dbReference>
<feature type="compositionally biased region" description="Basic and acidic residues" evidence="2">
    <location>
        <begin position="75"/>
        <end position="97"/>
    </location>
</feature>